<dbReference type="Proteomes" id="UP000321578">
    <property type="component" value="Unassembled WGS sequence"/>
</dbReference>
<dbReference type="EMBL" id="VORO01000008">
    <property type="protein sequence ID" value="TXD89199.1"/>
    <property type="molecule type" value="Genomic_DNA"/>
</dbReference>
<name>A0A5C6ZKN0_9FLAO</name>
<dbReference type="InterPro" id="IPR006869">
    <property type="entry name" value="DUF547"/>
</dbReference>
<proteinExistence type="predicted"/>
<dbReference type="PANTHER" id="PTHR34386">
    <property type="entry name" value="GLUTAREDOXIN"/>
    <property type="match status" value="1"/>
</dbReference>
<comment type="caution">
    <text evidence="3">The sequence shown here is derived from an EMBL/GenBank/DDBJ whole genome shotgun (WGS) entry which is preliminary data.</text>
</comment>
<protein>
    <submittedName>
        <fullName evidence="3">DUF547 domain-containing protein</fullName>
    </submittedName>
</protein>
<keyword evidence="1" id="KW-0732">Signal</keyword>
<reference evidence="3 4" key="1">
    <citation type="submission" date="2019-08" db="EMBL/GenBank/DDBJ databases">
        <title>Genomes of Subsaximicrobium wynnwilliamsii strains.</title>
        <authorList>
            <person name="Bowman J.P."/>
        </authorList>
    </citation>
    <scope>NUCLEOTIDE SEQUENCE [LARGE SCALE GENOMIC DNA]</scope>
    <source>
        <strain evidence="3 4">2-80-2</strain>
    </source>
</reference>
<dbReference type="RefSeq" id="WP_147086282.1">
    <property type="nucleotide sequence ID" value="NZ_VORM01000008.1"/>
</dbReference>
<feature type="signal peptide" evidence="1">
    <location>
        <begin position="1"/>
        <end position="19"/>
    </location>
</feature>
<dbReference type="PANTHER" id="PTHR34386:SF1">
    <property type="entry name" value="GLUTAREDOXIN-LIKE PROTEIN NRDH"/>
    <property type="match status" value="1"/>
</dbReference>
<dbReference type="GO" id="GO:0009055">
    <property type="term" value="F:electron transfer activity"/>
    <property type="evidence" value="ECO:0007669"/>
    <property type="project" value="TreeGrafter"/>
</dbReference>
<dbReference type="Pfam" id="PF04784">
    <property type="entry name" value="DUF547"/>
    <property type="match status" value="1"/>
</dbReference>
<dbReference type="AlphaFoldDB" id="A0A5C6ZKN0"/>
<evidence type="ECO:0000313" key="3">
    <source>
        <dbReference type="EMBL" id="TXD89199.1"/>
    </source>
</evidence>
<keyword evidence="4" id="KW-1185">Reference proteome</keyword>
<evidence type="ECO:0000313" key="4">
    <source>
        <dbReference type="Proteomes" id="UP000321578"/>
    </source>
</evidence>
<organism evidence="3 4">
    <name type="scientific">Subsaximicrobium wynnwilliamsii</name>
    <dbReference type="NCBI Taxonomy" id="291179"/>
    <lineage>
        <taxon>Bacteria</taxon>
        <taxon>Pseudomonadati</taxon>
        <taxon>Bacteroidota</taxon>
        <taxon>Flavobacteriia</taxon>
        <taxon>Flavobacteriales</taxon>
        <taxon>Flavobacteriaceae</taxon>
        <taxon>Subsaximicrobium</taxon>
    </lineage>
</organism>
<dbReference type="GO" id="GO:0045454">
    <property type="term" value="P:cell redox homeostasis"/>
    <property type="evidence" value="ECO:0007669"/>
    <property type="project" value="TreeGrafter"/>
</dbReference>
<gene>
    <name evidence="3" type="ORF">ESY86_09070</name>
</gene>
<evidence type="ECO:0000256" key="1">
    <source>
        <dbReference type="SAM" id="SignalP"/>
    </source>
</evidence>
<feature type="chain" id="PRO_5023027439" evidence="1">
    <location>
        <begin position="20"/>
        <end position="235"/>
    </location>
</feature>
<sequence>MKLSTLFLLLFASFQMAKAQPLNDFFTEADQFFKSHVAEGKVDYDAIAKKPSALNKLMSRADAISVSKTNANAYKAFWINAYNLAVIKGVIDNYPIKSPLDTDGFFDKITYRLAGENLTLNAIENQKLRAQFNEPRFHFVLVCGAIGCPPLIDKAYTPKNLEAQLESQTKLALNNPEFIKVEADAVQLSEIFKWYKEDFVKNGSELDFINQFRSENINPECSISYYPYNWNLNKQ</sequence>
<evidence type="ECO:0000259" key="2">
    <source>
        <dbReference type="Pfam" id="PF04784"/>
    </source>
</evidence>
<dbReference type="OrthoDB" id="526867at2"/>
<feature type="domain" description="DUF547" evidence="2">
    <location>
        <begin position="67"/>
        <end position="170"/>
    </location>
</feature>
<dbReference type="InterPro" id="IPR051548">
    <property type="entry name" value="Grx-like_ET"/>
</dbReference>
<accession>A0A5C6ZKN0</accession>